<keyword evidence="4" id="KW-0560">Oxidoreductase</keyword>
<dbReference type="PRINTS" id="PR00420">
    <property type="entry name" value="RNGMNOXGNASE"/>
</dbReference>
<dbReference type="GO" id="GO:0071949">
    <property type="term" value="F:FAD binding"/>
    <property type="evidence" value="ECO:0007669"/>
    <property type="project" value="InterPro"/>
</dbReference>
<protein>
    <recommendedName>
        <fullName evidence="6">FAD-binding domain-containing protein</fullName>
    </recommendedName>
</protein>
<evidence type="ECO:0000313" key="8">
    <source>
        <dbReference type="Proteomes" id="UP000723463"/>
    </source>
</evidence>
<dbReference type="Proteomes" id="UP000723463">
    <property type="component" value="Unassembled WGS sequence"/>
</dbReference>
<dbReference type="PANTHER" id="PTHR43004">
    <property type="entry name" value="TRK SYSTEM POTASSIUM UPTAKE PROTEIN"/>
    <property type="match status" value="1"/>
</dbReference>
<comment type="cofactor">
    <cofactor evidence="1">
        <name>FAD</name>
        <dbReference type="ChEBI" id="CHEBI:57692"/>
    </cofactor>
</comment>
<reference evidence="7" key="1">
    <citation type="journal article" date="2020" name="Fungal Divers.">
        <title>Resolving the Mortierellaceae phylogeny through synthesis of multi-gene phylogenetics and phylogenomics.</title>
        <authorList>
            <person name="Vandepol N."/>
            <person name="Liber J."/>
            <person name="Desiro A."/>
            <person name="Na H."/>
            <person name="Kennedy M."/>
            <person name="Barry K."/>
            <person name="Grigoriev I.V."/>
            <person name="Miller A.N."/>
            <person name="O'Donnell K."/>
            <person name="Stajich J.E."/>
            <person name="Bonito G."/>
        </authorList>
    </citation>
    <scope>NUCLEOTIDE SEQUENCE</scope>
    <source>
        <strain evidence="7">NRRL 2591</strain>
    </source>
</reference>
<dbReference type="Pfam" id="PF01494">
    <property type="entry name" value="FAD_binding_3"/>
    <property type="match status" value="2"/>
</dbReference>
<evidence type="ECO:0000313" key="7">
    <source>
        <dbReference type="EMBL" id="KAF9541353.1"/>
    </source>
</evidence>
<keyword evidence="8" id="KW-1185">Reference proteome</keyword>
<gene>
    <name evidence="7" type="ORF">EC957_003131</name>
</gene>
<keyword evidence="2" id="KW-0285">Flavoprotein</keyword>
<comment type="caution">
    <text evidence="7">The sequence shown here is derived from an EMBL/GenBank/DDBJ whole genome shotgun (WGS) entry which is preliminary data.</text>
</comment>
<organism evidence="7 8">
    <name type="scientific">Mortierella hygrophila</name>
    <dbReference type="NCBI Taxonomy" id="979708"/>
    <lineage>
        <taxon>Eukaryota</taxon>
        <taxon>Fungi</taxon>
        <taxon>Fungi incertae sedis</taxon>
        <taxon>Mucoromycota</taxon>
        <taxon>Mortierellomycotina</taxon>
        <taxon>Mortierellomycetes</taxon>
        <taxon>Mortierellales</taxon>
        <taxon>Mortierellaceae</taxon>
        <taxon>Mortierella</taxon>
    </lineage>
</organism>
<accession>A0A9P6F3T9</accession>
<evidence type="ECO:0000256" key="3">
    <source>
        <dbReference type="ARBA" id="ARBA00022827"/>
    </source>
</evidence>
<dbReference type="PANTHER" id="PTHR43004:SF19">
    <property type="entry name" value="BINDING MONOOXYGENASE, PUTATIVE (JCVI)-RELATED"/>
    <property type="match status" value="1"/>
</dbReference>
<dbReference type="InterPro" id="IPR036188">
    <property type="entry name" value="FAD/NAD-bd_sf"/>
</dbReference>
<dbReference type="GO" id="GO:0016709">
    <property type="term" value="F:oxidoreductase activity, acting on paired donors, with incorporation or reduction of molecular oxygen, NAD(P)H as one donor, and incorporation of one atom of oxygen"/>
    <property type="evidence" value="ECO:0007669"/>
    <property type="project" value="UniProtKB-ARBA"/>
</dbReference>
<feature type="compositionally biased region" description="Low complexity" evidence="5">
    <location>
        <begin position="1"/>
        <end position="35"/>
    </location>
</feature>
<feature type="domain" description="FAD-binding" evidence="6">
    <location>
        <begin position="38"/>
        <end position="179"/>
    </location>
</feature>
<evidence type="ECO:0000256" key="5">
    <source>
        <dbReference type="SAM" id="MobiDB-lite"/>
    </source>
</evidence>
<dbReference type="AlphaFoldDB" id="A0A9P6F3T9"/>
<dbReference type="InterPro" id="IPR002938">
    <property type="entry name" value="FAD-bd"/>
</dbReference>
<dbReference type="InterPro" id="IPR050641">
    <property type="entry name" value="RIFMO-like"/>
</dbReference>
<keyword evidence="3" id="KW-0274">FAD</keyword>
<proteinExistence type="predicted"/>
<dbReference type="Gene3D" id="3.40.30.20">
    <property type="match status" value="1"/>
</dbReference>
<evidence type="ECO:0000256" key="1">
    <source>
        <dbReference type="ARBA" id="ARBA00001974"/>
    </source>
</evidence>
<dbReference type="EMBL" id="JAAAXW010000169">
    <property type="protein sequence ID" value="KAF9541353.1"/>
    <property type="molecule type" value="Genomic_DNA"/>
</dbReference>
<dbReference type="Gene3D" id="3.50.50.60">
    <property type="entry name" value="FAD/NAD(P)-binding domain"/>
    <property type="match status" value="1"/>
</dbReference>
<evidence type="ECO:0000256" key="4">
    <source>
        <dbReference type="ARBA" id="ARBA00023002"/>
    </source>
</evidence>
<name>A0A9P6F3T9_9FUNG</name>
<feature type="region of interest" description="Disordered" evidence="5">
    <location>
        <begin position="1"/>
        <end position="36"/>
    </location>
</feature>
<feature type="domain" description="FAD-binding" evidence="6">
    <location>
        <begin position="227"/>
        <end position="436"/>
    </location>
</feature>
<evidence type="ECO:0000256" key="2">
    <source>
        <dbReference type="ARBA" id="ARBA00022630"/>
    </source>
</evidence>
<dbReference type="SUPFAM" id="SSF51905">
    <property type="entry name" value="FAD/NAD(P)-binding domain"/>
    <property type="match status" value="1"/>
</dbReference>
<dbReference type="InterPro" id="IPR038220">
    <property type="entry name" value="PHOX_C_sf"/>
</dbReference>
<evidence type="ECO:0000259" key="6">
    <source>
        <dbReference type="Pfam" id="PF01494"/>
    </source>
</evidence>
<dbReference type="Gene3D" id="3.30.9.10">
    <property type="entry name" value="D-Amino Acid Oxidase, subunit A, domain 2"/>
    <property type="match status" value="1"/>
</dbReference>
<sequence length="732" mass="81283">MASEPSSSGLPASPSSSSSTPNTTNTATSSNTPSNIDIPVLIAGAGPSGLMAGFLLSKLGIPSRIIERDLNPSPDSRAVSLHARTLEIFKLTDPQLYERFKTESWISPSMQFYYGSKLTAEISPRKAKDSEFGIPWMLEQNSTVKILTEEYEKLGLGRVERGWELVDTRVVEQEQAQKQEHVADVTIKEEAKMTTTSWVETTIRRAITGTNKRKGESIVLGTVDMADEDEDKQYEIKVVRSEYLIASDGGRSTVRHRLNIPFPGRTRDYNLILFDGHVETDLSTTNVSFIKGDNRHSIAMYPIRENRVRLMLDDGLLTQDQFEAREPKTVDKEYFETLLQETLGTLKMKVLSYNWITYYRVNERRAKEFGYKRRIFLAGDAAHCHSPAGGQGLNTGLQDAYNLTWKIALILNGTAAPSLLDTYNDERIPIADEIIKYSATTLDNGVYQGWISSNLRKLMLILLPYIMRYLPMGGGRPTPYSMLGLRYHENSINKSHKSHPYPPKGPASIGQRAPDDIIVPFVPGPVDSSLPRSASLAELEDEGTNQQSKDVRLYDILAFPGVFQILVFAADRLATEKDLDVRLGKDIEHYQRAWSSRWPGLRGVLDSNSSSSSSSEAMMSKKNKSTPQFMVHVISSATFSESDNHEAVTAMADRTEGYGKIYIDPEGGRLHEWFGFTGLSSTPPTKKSASLVHGGGIVVLRPDTHIAFRVSGVGSPAWADVDGYFTSLMTAP</sequence>